<dbReference type="EMBL" id="JAACFV010000076">
    <property type="protein sequence ID" value="KAF7507023.1"/>
    <property type="molecule type" value="Genomic_DNA"/>
</dbReference>
<proteinExistence type="predicted"/>
<dbReference type="Proteomes" id="UP000606974">
    <property type="component" value="Unassembled WGS sequence"/>
</dbReference>
<organism evidence="2 3">
    <name type="scientific">Endocarpon pusillum</name>
    <dbReference type="NCBI Taxonomy" id="364733"/>
    <lineage>
        <taxon>Eukaryota</taxon>
        <taxon>Fungi</taxon>
        <taxon>Dikarya</taxon>
        <taxon>Ascomycota</taxon>
        <taxon>Pezizomycotina</taxon>
        <taxon>Eurotiomycetes</taxon>
        <taxon>Chaetothyriomycetidae</taxon>
        <taxon>Verrucariales</taxon>
        <taxon>Verrucariaceae</taxon>
        <taxon>Endocarpon</taxon>
    </lineage>
</organism>
<accession>A0A8H7ADR5</accession>
<keyword evidence="3" id="KW-1185">Reference proteome</keyword>
<gene>
    <name evidence="2" type="ORF">GJ744_011047</name>
</gene>
<sequence length="180" mass="20211">MDGELVEALWSPLEPSKAGGDVQQAPLNMPYPDSRTITIDVVTKDPDSVDSLVSVRERGDMDQQAVRKRIMREERRFSMPRLMHNFARGMAAAFGAHITIRPRTVGKRSCVNEFELADLRASRSFLRGVLPSGPRIRHLFSRMGGSGVPLSSEQRPFAPDHHENPSPYTPVIPNSFLLRY</sequence>
<comment type="caution">
    <text evidence="2">The sequence shown here is derived from an EMBL/GenBank/DDBJ whole genome shotgun (WGS) entry which is preliminary data.</text>
</comment>
<protein>
    <submittedName>
        <fullName evidence="2">Uncharacterized protein</fullName>
    </submittedName>
</protein>
<feature type="region of interest" description="Disordered" evidence="1">
    <location>
        <begin position="150"/>
        <end position="170"/>
    </location>
</feature>
<dbReference type="AlphaFoldDB" id="A0A8H7ADR5"/>
<evidence type="ECO:0000256" key="1">
    <source>
        <dbReference type="SAM" id="MobiDB-lite"/>
    </source>
</evidence>
<evidence type="ECO:0000313" key="2">
    <source>
        <dbReference type="EMBL" id="KAF7507023.1"/>
    </source>
</evidence>
<reference evidence="2" key="1">
    <citation type="submission" date="2020-02" db="EMBL/GenBank/DDBJ databases">
        <authorList>
            <person name="Palmer J.M."/>
        </authorList>
    </citation>
    <scope>NUCLEOTIDE SEQUENCE</scope>
    <source>
        <strain evidence="2">EPUS1.4</strain>
        <tissue evidence="2">Thallus</tissue>
    </source>
</reference>
<evidence type="ECO:0000313" key="3">
    <source>
        <dbReference type="Proteomes" id="UP000606974"/>
    </source>
</evidence>
<name>A0A8H7ADR5_9EURO</name>